<dbReference type="Proteomes" id="UP000316282">
    <property type="component" value="Unassembled WGS sequence"/>
</dbReference>
<proteinExistence type="predicted"/>
<feature type="domain" description="DUF927" evidence="1">
    <location>
        <begin position="189"/>
        <end position="454"/>
    </location>
</feature>
<reference evidence="2 3" key="1">
    <citation type="submission" date="2019-01" db="EMBL/GenBank/DDBJ databases">
        <title>Comparative genomic analysis identifies haemin-independent Haemophilus haemolyticus: a formal re-classification of Haemophilus intermedius.</title>
        <authorList>
            <person name="Harris T.M."/>
            <person name="Price E.P."/>
            <person name="Sarovich D.S."/>
            <person name="Norskov-Lauritsen N."/>
            <person name="Beissbarth J."/>
            <person name="Chang A.B."/>
            <person name="Smith-Vaughan H.C."/>
        </authorList>
    </citation>
    <scope>NUCLEOTIDE SEQUENCE [LARGE SCALE GENOMIC DNA]</scope>
    <source>
        <strain evidence="2 3">60982 B Hi-1</strain>
    </source>
</reference>
<comment type="caution">
    <text evidence="2">The sequence shown here is derived from an EMBL/GenBank/DDBJ whole genome shotgun (WGS) entry which is preliminary data.</text>
</comment>
<dbReference type="EMBL" id="SDPD01000007">
    <property type="protein sequence ID" value="TPH21509.1"/>
    <property type="molecule type" value="Genomic_DNA"/>
</dbReference>
<evidence type="ECO:0000259" key="1">
    <source>
        <dbReference type="Pfam" id="PF06048"/>
    </source>
</evidence>
<name>A0A502LEU3_HAEHA</name>
<evidence type="ECO:0000313" key="3">
    <source>
        <dbReference type="Proteomes" id="UP000316282"/>
    </source>
</evidence>
<dbReference type="Pfam" id="PF06048">
    <property type="entry name" value="DUF927"/>
    <property type="match status" value="1"/>
</dbReference>
<dbReference type="InterPro" id="IPR009270">
    <property type="entry name" value="DUF927"/>
</dbReference>
<accession>A0A502LEU3</accession>
<protein>
    <submittedName>
        <fullName evidence="2">DUF927 domain-containing protein</fullName>
    </submittedName>
</protein>
<evidence type="ECO:0000313" key="2">
    <source>
        <dbReference type="EMBL" id="TPH21509.1"/>
    </source>
</evidence>
<dbReference type="AlphaFoldDB" id="A0A502LEU3"/>
<sequence length="758" mass="86954">MAKVQNFDEVNRKNNLEDVLIVGNKAHFYWKNYPNRSNKKEWVYSEEWGLFCQLIQQSIDETPLILDLSMHPNIQEIEIATQQEYLSIIFLDDVTEAQKSALFLNLAKTTQIRMIKIFDQNLVAQNIAPDFLQKIRNDEELSNRQAMHAKEAEEKADNDIPIMIKTAKPAEIKFADNGIKKGLFLIDENDKGINYHWLSDKFDVIGQGVEIEEGNLHYSMLCFKSNGNQEEITEAILQGEIASAETFKNLRNKGLEINYVTKYHPFLANYISSQTITATKWRIVSSSGWKNGAYIYPNGEIIGEMDNKQPLFLRNQPINADLFNQSCTLAEWRENVAKYAKGNDLIILSLLFALTAPVLKIVNAPHFGIHIYGDSSKGKSICSHIANSVYGHGKDLERSWSATRTALINEAIARNDCLLVMDELTNLSPDLGVGITYELFQGVEKMRGNADNGQNRRIRNWQTMILSNGEKNLVDQLKDIFKEKKGNVVKAGELVRMLNIPFEGLTNFHQFALDPNLPTPYHKSLAFVDFIKGNTGKFYGVAGREWINFIIQNKPLLNTEKEKHERAFIDKMIASKPKDIAYEELNQIGRVAKNFALLETVGKCSKHITGLNDDEIETAIFNCFTLWVNEFGWGNKEKMQIIENLDLFIQQNIGDLYHVRNKQIVNTPVSKKFVGFYFEEDTRENSYLILDKRNLLLEMGAFPEKKIIESLLKEKRLIRTERKDKDTWRNESTYPTLQDKNITTPTKRGLKITLPLEE</sequence>
<dbReference type="RefSeq" id="WP_140527419.1">
    <property type="nucleotide sequence ID" value="NZ_SDPD01000007.1"/>
</dbReference>
<gene>
    <name evidence="2" type="ORF">EUX52_04815</name>
</gene>
<organism evidence="2 3">
    <name type="scientific">Haemophilus haemolyticus</name>
    <dbReference type="NCBI Taxonomy" id="726"/>
    <lineage>
        <taxon>Bacteria</taxon>
        <taxon>Pseudomonadati</taxon>
        <taxon>Pseudomonadota</taxon>
        <taxon>Gammaproteobacteria</taxon>
        <taxon>Pasteurellales</taxon>
        <taxon>Pasteurellaceae</taxon>
        <taxon>Haemophilus</taxon>
    </lineage>
</organism>